<dbReference type="PANTHER" id="PTHR11909">
    <property type="entry name" value="CASEIN KINASE-RELATED"/>
    <property type="match status" value="1"/>
</dbReference>
<evidence type="ECO:0000259" key="2">
    <source>
        <dbReference type="Pfam" id="PF13240"/>
    </source>
</evidence>
<dbReference type="Proteomes" id="UP000316079">
    <property type="component" value="Unassembled WGS sequence"/>
</dbReference>
<dbReference type="EMBL" id="SRMA01025971">
    <property type="protein sequence ID" value="TRY89511.1"/>
    <property type="molecule type" value="Genomic_DNA"/>
</dbReference>
<proteinExistence type="predicted"/>
<dbReference type="AlphaFoldDB" id="A0A553QHV8"/>
<reference evidence="3 4" key="1">
    <citation type="journal article" date="2019" name="Sci. Data">
        <title>Hybrid genome assembly and annotation of Danionella translucida.</title>
        <authorList>
            <person name="Kadobianskyi M."/>
            <person name="Schulze L."/>
            <person name="Schuelke M."/>
            <person name="Judkewitz B."/>
        </authorList>
    </citation>
    <scope>NUCLEOTIDE SEQUENCE [LARGE SCALE GENOMIC DNA]</scope>
    <source>
        <strain evidence="3 4">Bolton</strain>
    </source>
</reference>
<gene>
    <name evidence="3" type="ORF">DNTS_016077</name>
</gene>
<feature type="region of interest" description="Disordered" evidence="1">
    <location>
        <begin position="26"/>
        <end position="191"/>
    </location>
</feature>
<keyword evidence="4" id="KW-1185">Reference proteome</keyword>
<organism evidence="3 4">
    <name type="scientific">Danionella cerebrum</name>
    <dbReference type="NCBI Taxonomy" id="2873325"/>
    <lineage>
        <taxon>Eukaryota</taxon>
        <taxon>Metazoa</taxon>
        <taxon>Chordata</taxon>
        <taxon>Craniata</taxon>
        <taxon>Vertebrata</taxon>
        <taxon>Euteleostomi</taxon>
        <taxon>Actinopterygii</taxon>
        <taxon>Neopterygii</taxon>
        <taxon>Teleostei</taxon>
        <taxon>Ostariophysi</taxon>
        <taxon>Cypriniformes</taxon>
        <taxon>Danionidae</taxon>
        <taxon>Danioninae</taxon>
        <taxon>Danionella</taxon>
    </lineage>
</organism>
<dbReference type="InterPro" id="IPR050235">
    <property type="entry name" value="CK1_Ser-Thr_kinase"/>
</dbReference>
<dbReference type="SUPFAM" id="SSF56112">
    <property type="entry name" value="Protein kinase-like (PK-like)"/>
    <property type="match status" value="1"/>
</dbReference>
<evidence type="ECO:0000313" key="3">
    <source>
        <dbReference type="EMBL" id="TRY89511.1"/>
    </source>
</evidence>
<dbReference type="STRING" id="623744.A0A553QHV8"/>
<protein>
    <recommendedName>
        <fullName evidence="2">Zinc-ribbon domain-containing protein</fullName>
    </recommendedName>
</protein>
<evidence type="ECO:0000313" key="4">
    <source>
        <dbReference type="Proteomes" id="UP000316079"/>
    </source>
</evidence>
<feature type="compositionally biased region" description="Polar residues" evidence="1">
    <location>
        <begin position="43"/>
        <end position="59"/>
    </location>
</feature>
<evidence type="ECO:0000256" key="1">
    <source>
        <dbReference type="SAM" id="MobiDB-lite"/>
    </source>
</evidence>
<dbReference type="InterPro" id="IPR026870">
    <property type="entry name" value="Zinc_ribbon_dom"/>
</dbReference>
<dbReference type="OrthoDB" id="2687620at2759"/>
<dbReference type="InterPro" id="IPR011009">
    <property type="entry name" value="Kinase-like_dom_sf"/>
</dbReference>
<dbReference type="Pfam" id="PF13240">
    <property type="entry name" value="Zn_Ribbon_1"/>
    <property type="match status" value="1"/>
</dbReference>
<feature type="domain" description="Zinc-ribbon" evidence="2">
    <location>
        <begin position="4"/>
        <end position="26"/>
    </location>
</feature>
<dbReference type="Gene3D" id="1.10.510.10">
    <property type="entry name" value="Transferase(Phosphotransferase) domain 1"/>
    <property type="match status" value="1"/>
</dbReference>
<dbReference type="Gene3D" id="3.30.200.20">
    <property type="entry name" value="Phosphorylase Kinase, domain 1"/>
    <property type="match status" value="1"/>
</dbReference>
<sequence length="483" mass="53725">MANFCPQCGSKLQPVFKFCPSCGNKLPEEDLSASQPPEPYPNTVLSSPSALEVNSTGDSPRSELVRQPLRSTRRKPSNNPDTESIDQKPPSSSRKRKTPPLQTDEEQLAKKPAATVIQSPDKAPLSSPRKGKCPPLVKEEEEAKQNKMFTLQTPDKIASVSPGKHNASPHVKEEEPKHKSPVARSPSACKSRKRVSVVEPVMEGTILCDQSSKKWKLVKLLWKTEIDLTYSACQAKQLADSDECKYMLRLGAKEGHLFNEQNFHLRAAKPDAVDKWMKQNKMEFLGIPSCAGFGLHNMYRFLVFPSMGQPLQNVLDEGEGALSEKTVLQLALQLVFLSGFGHAFRFCPGGKHVEFRQGSRTAHQGNISFISLDSHKGAGPSRRSDLQSLGYCMLCWMTGSLPWSHLAHSSSAVAAEKERYMSDVPELLNCCYKQNKVSSALQDYLSTVMALQYTEKPDYTLLKDGLQRSLRNTVKHNSKDVEH</sequence>
<accession>A0A553QHV8</accession>
<comment type="caution">
    <text evidence="3">The sequence shown here is derived from an EMBL/GenBank/DDBJ whole genome shotgun (WGS) entry which is preliminary data.</text>
</comment>
<name>A0A553QHV8_9TELE</name>